<dbReference type="AlphaFoldDB" id="A0A1I5BSJ9"/>
<dbReference type="GO" id="GO:0004803">
    <property type="term" value="F:transposase activity"/>
    <property type="evidence" value="ECO:0007669"/>
    <property type="project" value="InterPro"/>
</dbReference>
<reference evidence="3" key="1">
    <citation type="submission" date="2016-10" db="EMBL/GenBank/DDBJ databases">
        <authorList>
            <person name="Varghese N."/>
            <person name="Submissions S."/>
        </authorList>
    </citation>
    <scope>NUCLEOTIDE SEQUENCE [LARGE SCALE GENOMIC DNA]</scope>
    <source>
        <strain evidence="3">DSM 15282</strain>
    </source>
</reference>
<dbReference type="EMBL" id="FOVW01000002">
    <property type="protein sequence ID" value="SFN77351.1"/>
    <property type="molecule type" value="Genomic_DNA"/>
</dbReference>
<dbReference type="Pfam" id="PF01797">
    <property type="entry name" value="Y1_Tnp"/>
    <property type="match status" value="1"/>
</dbReference>
<dbReference type="SMART" id="SM01321">
    <property type="entry name" value="Y1_Tnp"/>
    <property type="match status" value="1"/>
</dbReference>
<dbReference type="InterPro" id="IPR036515">
    <property type="entry name" value="Transposase_17_sf"/>
</dbReference>
<dbReference type="GO" id="GO:0003677">
    <property type="term" value="F:DNA binding"/>
    <property type="evidence" value="ECO:0007669"/>
    <property type="project" value="InterPro"/>
</dbReference>
<protein>
    <submittedName>
        <fullName evidence="2">REP element-mobilizing transposase RayT</fullName>
    </submittedName>
</protein>
<dbReference type="RefSeq" id="WP_091649760.1">
    <property type="nucleotide sequence ID" value="NZ_FOVW01000002.1"/>
</dbReference>
<dbReference type="SUPFAM" id="SSF143422">
    <property type="entry name" value="Transposase IS200-like"/>
    <property type="match status" value="1"/>
</dbReference>
<organism evidence="2 3">
    <name type="scientific">Algoriphagus ornithinivorans</name>
    <dbReference type="NCBI Taxonomy" id="226506"/>
    <lineage>
        <taxon>Bacteria</taxon>
        <taxon>Pseudomonadati</taxon>
        <taxon>Bacteroidota</taxon>
        <taxon>Cytophagia</taxon>
        <taxon>Cytophagales</taxon>
        <taxon>Cyclobacteriaceae</taxon>
        <taxon>Algoriphagus</taxon>
    </lineage>
</organism>
<dbReference type="InterPro" id="IPR002686">
    <property type="entry name" value="Transposase_17"/>
</dbReference>
<dbReference type="NCBIfam" id="NF033573">
    <property type="entry name" value="transpos_IS200"/>
    <property type="match status" value="1"/>
</dbReference>
<dbReference type="PANTHER" id="PTHR33360:SF2">
    <property type="entry name" value="TRANSPOSASE FOR INSERTION SEQUENCE ELEMENT IS200"/>
    <property type="match status" value="1"/>
</dbReference>
<gene>
    <name evidence="2" type="ORF">SAMN04488519_10213</name>
</gene>
<sequence>MPNTYSSLYCHTIFAVKFRHAVIQNSFKKELFGVLGNLINESGCSTVIVNGVSDHVHALFKFYPKHSISEVMKSVKAKSSKWINENGFLNNRFEWQTGFGSFTNSQNQIGKLFDYIKNQDEHHEKITFREEYLNLLKAHQIEFLPEYLFKELE</sequence>
<evidence type="ECO:0000259" key="1">
    <source>
        <dbReference type="SMART" id="SM01321"/>
    </source>
</evidence>
<dbReference type="Proteomes" id="UP000199564">
    <property type="component" value="Unassembled WGS sequence"/>
</dbReference>
<proteinExistence type="predicted"/>
<dbReference type="Gene3D" id="3.30.70.1290">
    <property type="entry name" value="Transposase IS200-like"/>
    <property type="match status" value="1"/>
</dbReference>
<accession>A0A1I5BSJ9</accession>
<feature type="domain" description="Transposase IS200-like" evidence="1">
    <location>
        <begin position="5"/>
        <end position="119"/>
    </location>
</feature>
<evidence type="ECO:0000313" key="3">
    <source>
        <dbReference type="Proteomes" id="UP000199564"/>
    </source>
</evidence>
<dbReference type="GO" id="GO:0006313">
    <property type="term" value="P:DNA transposition"/>
    <property type="evidence" value="ECO:0007669"/>
    <property type="project" value="InterPro"/>
</dbReference>
<name>A0A1I5BSJ9_9BACT</name>
<dbReference type="PANTHER" id="PTHR33360">
    <property type="entry name" value="TRANSPOSASE FOR INSERTION SEQUENCE ELEMENT IS200"/>
    <property type="match status" value="1"/>
</dbReference>
<evidence type="ECO:0000313" key="2">
    <source>
        <dbReference type="EMBL" id="SFN77351.1"/>
    </source>
</evidence>
<keyword evidence="3" id="KW-1185">Reference proteome</keyword>